<dbReference type="InterPro" id="IPR043128">
    <property type="entry name" value="Rev_trsase/Diguanyl_cyclase"/>
</dbReference>
<dbReference type="Gene3D" id="3.10.10.10">
    <property type="entry name" value="HIV Type 1 Reverse Transcriptase, subunit A, domain 1"/>
    <property type="match status" value="1"/>
</dbReference>
<feature type="region of interest" description="Disordered" evidence="1">
    <location>
        <begin position="1"/>
        <end position="51"/>
    </location>
</feature>
<dbReference type="InterPro" id="IPR043502">
    <property type="entry name" value="DNA/RNA_pol_sf"/>
</dbReference>
<comment type="caution">
    <text evidence="3">The sequence shown here is derived from an EMBL/GenBank/DDBJ whole genome shotgun (WGS) entry which is preliminary data.</text>
</comment>
<keyword evidence="4" id="KW-1185">Reference proteome</keyword>
<proteinExistence type="predicted"/>
<dbReference type="Proteomes" id="UP000257109">
    <property type="component" value="Unassembled WGS sequence"/>
</dbReference>
<dbReference type="EMBL" id="QJKJ01000525">
    <property type="protein sequence ID" value="RDY12137.1"/>
    <property type="molecule type" value="Genomic_DNA"/>
</dbReference>
<gene>
    <name evidence="3" type="primary">pol</name>
    <name evidence="3" type="ORF">CR513_03109</name>
</gene>
<feature type="compositionally biased region" description="Low complexity" evidence="1">
    <location>
        <begin position="92"/>
        <end position="103"/>
    </location>
</feature>
<reference evidence="3" key="1">
    <citation type="submission" date="2018-05" db="EMBL/GenBank/DDBJ databases">
        <title>Draft genome of Mucuna pruriens seed.</title>
        <authorList>
            <person name="Nnadi N.E."/>
            <person name="Vos R."/>
            <person name="Hasami M.H."/>
            <person name="Devisetty U.K."/>
            <person name="Aguiy J.C."/>
        </authorList>
    </citation>
    <scope>NUCLEOTIDE SEQUENCE [LARGE SCALE GENOMIC DNA]</scope>
    <source>
        <strain evidence="3">JCA_2017</strain>
    </source>
</reference>
<feature type="domain" description="Integrase zinc-binding" evidence="2">
    <location>
        <begin position="579"/>
        <end position="633"/>
    </location>
</feature>
<evidence type="ECO:0000313" key="4">
    <source>
        <dbReference type="Proteomes" id="UP000257109"/>
    </source>
</evidence>
<feature type="compositionally biased region" description="Basic and acidic residues" evidence="1">
    <location>
        <begin position="216"/>
        <end position="234"/>
    </location>
</feature>
<dbReference type="OrthoDB" id="407598at2759"/>
<accession>A0A371IAR0</accession>
<dbReference type="PANTHER" id="PTHR35046">
    <property type="entry name" value="ZINC KNUCKLE (CCHC-TYPE) FAMILY PROTEIN"/>
    <property type="match status" value="1"/>
</dbReference>
<evidence type="ECO:0000313" key="3">
    <source>
        <dbReference type="EMBL" id="RDY12137.1"/>
    </source>
</evidence>
<feature type="compositionally biased region" description="Basic residues" evidence="1">
    <location>
        <begin position="22"/>
        <end position="32"/>
    </location>
</feature>
<dbReference type="InterPro" id="IPR041588">
    <property type="entry name" value="Integrase_H2C2"/>
</dbReference>
<protein>
    <submittedName>
        <fullName evidence="3">Retrovirus-related Pol polyprotein from transposon opus</fullName>
    </submittedName>
</protein>
<feature type="non-terminal residue" evidence="3">
    <location>
        <position position="1"/>
    </location>
</feature>
<dbReference type="SUPFAM" id="SSF56672">
    <property type="entry name" value="DNA/RNA polymerases"/>
    <property type="match status" value="1"/>
</dbReference>
<dbReference type="Gene3D" id="1.10.340.70">
    <property type="match status" value="1"/>
</dbReference>
<dbReference type="Gene3D" id="3.30.70.270">
    <property type="match status" value="1"/>
</dbReference>
<feature type="region of interest" description="Disordered" evidence="1">
    <location>
        <begin position="82"/>
        <end position="103"/>
    </location>
</feature>
<evidence type="ECO:0000259" key="2">
    <source>
        <dbReference type="Pfam" id="PF17921"/>
    </source>
</evidence>
<feature type="region of interest" description="Disordered" evidence="1">
    <location>
        <begin position="216"/>
        <end position="243"/>
    </location>
</feature>
<dbReference type="Pfam" id="PF17921">
    <property type="entry name" value="Integrase_H2C2"/>
    <property type="match status" value="1"/>
</dbReference>
<sequence length="651" mass="76102">MVKSFTLMQTLVGRVRKEEKKNPRKDKSHKKGSAPLQGRKEEVSTSTPNISKSSNLKCFKCLGKGHIVSQCSNKSTMITRENEEVEIESSQEESCTSESESSSVEAHYEGDLLMVKMLMSTLFLVQGKFHSLIIDGCSIVNVANLSEKEEIIFDKQVSLAITLGKYKDEILCDLVPMEITHILLGRLWQYDRKVIHDRSLPPREFCKDQLKMKQKRVEERKGKENERKLSEKKMREKQKKEKKKKTDCENLLISSKSLKKVFLNRKEILFLLPTSMWLCSISFERMLEEFNDIFLKEIPYDFPPIRRIGHQINFIPSASLLNHPAYRANQEKSKEIQKQVTQLINKGILRESMSPCVISVILIPIKDGIWRICMDLSGYHQIHMKEGNEWKTTFKTKLGLYEWLSSPLESLYVNLEKYTFCTSKVIFLGYVVNSQGFKVNEKKVKVIQSWTTPKSSNVRSFHELESFYRCFVKDLSTLVAPLNEIRLTNALILALRNFNKFLNLRKANVVADALSRRHSLLSMLEPKLLDFKHIKELYLLDEYFRETCELCANSANESFYRHYGFFFKEKRVYVSKSPIRELLMKVTHKGGLMDQFREYNTFKILQEHFFWPHMKKDVNHICNRCLICKSVKAKVNLHRLYTHFLYLPCLA</sequence>
<evidence type="ECO:0000256" key="1">
    <source>
        <dbReference type="SAM" id="MobiDB-lite"/>
    </source>
</evidence>
<name>A0A371IAR0_MUCPR</name>
<organism evidence="3 4">
    <name type="scientific">Mucuna pruriens</name>
    <name type="common">Velvet bean</name>
    <name type="synonym">Dolichos pruriens</name>
    <dbReference type="NCBI Taxonomy" id="157652"/>
    <lineage>
        <taxon>Eukaryota</taxon>
        <taxon>Viridiplantae</taxon>
        <taxon>Streptophyta</taxon>
        <taxon>Embryophyta</taxon>
        <taxon>Tracheophyta</taxon>
        <taxon>Spermatophyta</taxon>
        <taxon>Magnoliopsida</taxon>
        <taxon>eudicotyledons</taxon>
        <taxon>Gunneridae</taxon>
        <taxon>Pentapetalae</taxon>
        <taxon>rosids</taxon>
        <taxon>fabids</taxon>
        <taxon>Fabales</taxon>
        <taxon>Fabaceae</taxon>
        <taxon>Papilionoideae</taxon>
        <taxon>50 kb inversion clade</taxon>
        <taxon>NPAAA clade</taxon>
        <taxon>indigoferoid/millettioid clade</taxon>
        <taxon>Phaseoleae</taxon>
        <taxon>Mucuna</taxon>
    </lineage>
</organism>
<dbReference type="AlphaFoldDB" id="A0A371IAR0"/>
<dbReference type="PANTHER" id="PTHR35046:SF9">
    <property type="entry name" value="RNA-DIRECTED DNA POLYMERASE"/>
    <property type="match status" value="1"/>
</dbReference>